<dbReference type="KEGG" id="smax:FJR03_06610"/>
<sequence>MQKTLILIDEPYEFDHRVLEVIKNSKNPEIINCKEIKINSNISLNFPLLLELFFVFFASFYFWIILYYNYNIKPFGLFKGLKKSLYDYQKSKLVAKKILREYNKSEIITIHANDLFCGLVGKCLAKELESDLIYDAHEVEFHRNRKNSFFRVSLDIFLEKQVLKKAKKVIVVNLAIKKLYMHLYNIKEYKIKIVTNNHFKMYLGFALENYFKDNDEVKIIYVGAATNNRMLENLDKEIKKRKIYVNAFFLNKIPSFINDDNWIIGEKEYLGSLLNLCKYNKTVMWCCAENICLSYQFGLSNKFFQAIALGIPVIVSENTYLSLIVTKYNLGFIYDGRNFDIIINRIKNEYEYKKLLDSIYIFQKKVLNEEVIL</sequence>
<evidence type="ECO:0000256" key="1">
    <source>
        <dbReference type="SAM" id="Phobius"/>
    </source>
</evidence>
<accession>A0A7M1AYG3</accession>
<proteinExistence type="predicted"/>
<dbReference type="EMBL" id="CP041165">
    <property type="protein sequence ID" value="QOP41432.1"/>
    <property type="molecule type" value="Genomic_DNA"/>
</dbReference>
<keyword evidence="1" id="KW-1133">Transmembrane helix</keyword>
<keyword evidence="1" id="KW-0812">Transmembrane</keyword>
<feature type="transmembrane region" description="Helical" evidence="1">
    <location>
        <begin position="48"/>
        <end position="70"/>
    </location>
</feature>
<evidence type="ECO:0000313" key="2">
    <source>
        <dbReference type="EMBL" id="QOP41432.1"/>
    </source>
</evidence>
<dbReference type="Gene3D" id="3.40.50.2000">
    <property type="entry name" value="Glycogen Phosphorylase B"/>
    <property type="match status" value="2"/>
</dbReference>
<gene>
    <name evidence="2" type="ORF">FJR03_06610</name>
</gene>
<dbReference type="GO" id="GO:0016740">
    <property type="term" value="F:transferase activity"/>
    <property type="evidence" value="ECO:0007669"/>
    <property type="project" value="UniProtKB-KW"/>
</dbReference>
<keyword evidence="3" id="KW-1185">Reference proteome</keyword>
<dbReference type="SUPFAM" id="SSF53756">
    <property type="entry name" value="UDP-Glycosyltransferase/glycogen phosphorylase"/>
    <property type="match status" value="1"/>
</dbReference>
<keyword evidence="1" id="KW-0472">Membrane</keyword>
<protein>
    <submittedName>
        <fullName evidence="2">Glycosyltransferase family 4 protein</fullName>
    </submittedName>
</protein>
<dbReference type="AlphaFoldDB" id="A0A7M1AYG3"/>
<reference evidence="2 3" key="1">
    <citation type="submission" date="2019-06" db="EMBL/GenBank/DDBJ databases">
        <title>Sulfurimonas gotlandica sp. nov., a chemoautotrophic and psychrotolerant epsilonproteobacterium isolated from a pelagic redoxcline, and an emended description of the genus Sulfurimonas.</title>
        <authorList>
            <person name="Wang S."/>
            <person name="Jiang L."/>
            <person name="Shao Z."/>
        </authorList>
    </citation>
    <scope>NUCLEOTIDE SEQUENCE [LARGE SCALE GENOMIC DNA]</scope>
    <source>
        <strain evidence="2 3">B2</strain>
    </source>
</reference>
<keyword evidence="2" id="KW-0808">Transferase</keyword>
<dbReference type="RefSeq" id="WP_193112747.1">
    <property type="nucleotide sequence ID" value="NZ_CP041165.1"/>
</dbReference>
<dbReference type="Proteomes" id="UP000593910">
    <property type="component" value="Chromosome"/>
</dbReference>
<name>A0A7M1AYG3_9BACT</name>
<evidence type="ECO:0000313" key="3">
    <source>
        <dbReference type="Proteomes" id="UP000593910"/>
    </source>
</evidence>
<organism evidence="2 3">
    <name type="scientific">Sulfurimonas marina</name>
    <dbReference type="NCBI Taxonomy" id="2590551"/>
    <lineage>
        <taxon>Bacteria</taxon>
        <taxon>Pseudomonadati</taxon>
        <taxon>Campylobacterota</taxon>
        <taxon>Epsilonproteobacteria</taxon>
        <taxon>Campylobacterales</taxon>
        <taxon>Sulfurimonadaceae</taxon>
        <taxon>Sulfurimonas</taxon>
    </lineage>
</organism>